<dbReference type="GO" id="GO:0006412">
    <property type="term" value="P:translation"/>
    <property type="evidence" value="ECO:0007669"/>
    <property type="project" value="TreeGrafter"/>
</dbReference>
<organism evidence="7 8">
    <name type="scientific">Candidatus Faecenecus gallistercoris</name>
    <dbReference type="NCBI Taxonomy" id="2840793"/>
    <lineage>
        <taxon>Bacteria</taxon>
        <taxon>Bacillati</taxon>
        <taxon>Bacillota</taxon>
        <taxon>Bacillota incertae sedis</taxon>
        <taxon>Candidatus Faecenecus</taxon>
    </lineage>
</organism>
<dbReference type="InterPro" id="IPR016478">
    <property type="entry name" value="GTPase_MTG1"/>
</dbReference>
<evidence type="ECO:0000256" key="4">
    <source>
        <dbReference type="PIRNR" id="PIRNR006230"/>
    </source>
</evidence>
<dbReference type="GO" id="GO:0005525">
    <property type="term" value="F:GTP binding"/>
    <property type="evidence" value="ECO:0007669"/>
    <property type="project" value="UniProtKB-KW"/>
</dbReference>
<evidence type="ECO:0000256" key="1">
    <source>
        <dbReference type="ARBA" id="ARBA00014898"/>
    </source>
</evidence>
<dbReference type="PIRSF" id="PIRSF006230">
    <property type="entry name" value="MG442"/>
    <property type="match status" value="1"/>
</dbReference>
<dbReference type="PANTHER" id="PTHR45782">
    <property type="entry name" value="MITOCHONDRIAL RIBOSOME-ASSOCIATED GTPASE 1"/>
    <property type="match status" value="1"/>
</dbReference>
<keyword evidence="3 4" id="KW-0342">GTP-binding</keyword>
<feature type="domain" description="CP-type G" evidence="6">
    <location>
        <begin position="18"/>
        <end position="182"/>
    </location>
</feature>
<evidence type="ECO:0000256" key="2">
    <source>
        <dbReference type="ARBA" id="ARBA00022741"/>
    </source>
</evidence>
<reference evidence="7" key="2">
    <citation type="journal article" date="2021" name="PeerJ">
        <title>Extensive microbial diversity within the chicken gut microbiome revealed by metagenomics and culture.</title>
        <authorList>
            <person name="Gilroy R."/>
            <person name="Ravi A."/>
            <person name="Getino M."/>
            <person name="Pursley I."/>
            <person name="Horton D.L."/>
            <person name="Alikhan N.F."/>
            <person name="Baker D."/>
            <person name="Gharbi K."/>
            <person name="Hall N."/>
            <person name="Watson M."/>
            <person name="Adriaenssens E.M."/>
            <person name="Foster-Nyarko E."/>
            <person name="Jarju S."/>
            <person name="Secka A."/>
            <person name="Antonio M."/>
            <person name="Oren A."/>
            <person name="Chaudhuri R.R."/>
            <person name="La Ragione R."/>
            <person name="Hildebrand F."/>
            <person name="Pallen M.J."/>
        </authorList>
    </citation>
    <scope>NUCLEOTIDE SEQUENCE</scope>
    <source>
        <strain evidence="7">CHK165-10780</strain>
    </source>
</reference>
<dbReference type="EMBL" id="DVFU01000067">
    <property type="protein sequence ID" value="HIQ64787.1"/>
    <property type="molecule type" value="Genomic_DNA"/>
</dbReference>
<dbReference type="CDD" id="cd01856">
    <property type="entry name" value="YlqF"/>
    <property type="match status" value="1"/>
</dbReference>
<dbReference type="Proteomes" id="UP000886725">
    <property type="component" value="Unassembled WGS sequence"/>
</dbReference>
<dbReference type="InterPro" id="IPR023179">
    <property type="entry name" value="GTP-bd_ortho_bundle_sf"/>
</dbReference>
<dbReference type="Gene3D" id="1.10.1580.10">
    <property type="match status" value="1"/>
</dbReference>
<name>A0A9D0YZ60_9FIRM</name>
<protein>
    <recommendedName>
        <fullName evidence="1 4">Ribosome biogenesis GTPase A</fullName>
    </recommendedName>
</protein>
<accession>A0A9D0YZ60</accession>
<comment type="caution">
    <text evidence="7">The sequence shown here is derived from an EMBL/GenBank/DDBJ whole genome shotgun (WGS) entry which is preliminary data.</text>
</comment>
<feature type="binding site" evidence="5">
    <location>
        <position position="178"/>
    </location>
    <ligand>
        <name>GTP</name>
        <dbReference type="ChEBI" id="CHEBI:37565"/>
    </ligand>
</feature>
<dbReference type="InterPro" id="IPR019991">
    <property type="entry name" value="GTP-bd_ribosome_bgen"/>
</dbReference>
<evidence type="ECO:0000313" key="8">
    <source>
        <dbReference type="Proteomes" id="UP000886725"/>
    </source>
</evidence>
<dbReference type="InterPro" id="IPR027417">
    <property type="entry name" value="P-loop_NTPase"/>
</dbReference>
<dbReference type="Pfam" id="PF01926">
    <property type="entry name" value="MMR_HSR1"/>
    <property type="match status" value="1"/>
</dbReference>
<dbReference type="PROSITE" id="PS51721">
    <property type="entry name" value="G_CP"/>
    <property type="match status" value="1"/>
</dbReference>
<feature type="binding site" evidence="5">
    <location>
        <begin position="134"/>
        <end position="139"/>
    </location>
    <ligand>
        <name>GTP</name>
        <dbReference type="ChEBI" id="CHEBI:37565"/>
    </ligand>
</feature>
<keyword evidence="2 4" id="KW-0547">Nucleotide-binding</keyword>
<comment type="subcellular location">
    <subcellularLocation>
        <location evidence="4">Cytoplasm</location>
    </subcellularLocation>
</comment>
<sequence length="287" mass="32596">MNNNSQIQWYPGHMAKARREMKEKLELIDVVIEVIDARMPASSRVYDLDELIGKKPKIMILTKYDLCDQKITNQFIDKYKSEGNIVIPVTLLQNFNRSMIMDAINQLFAPENERRKQKGLKPRVARVLVVGVPNAGKSTLINQLVGKKVVQTGNRPGVTQSNNWIRISKDVELMDTPGILWPKLADQHQARILASLSSIKEEILDKEELACFILKEMSKLYPESLEKRYGIREYDESSLDEILTIIAKKKGALLKMGVPDYEKVYNIIINDLKTGALGGVTLDRLEG</sequence>
<keyword evidence="4" id="KW-0963">Cytoplasm</keyword>
<dbReference type="NCBIfam" id="TIGR03596">
    <property type="entry name" value="GTPase_YlqF"/>
    <property type="match status" value="1"/>
</dbReference>
<gene>
    <name evidence="7" type="primary">ylqF</name>
    <name evidence="7" type="ORF">IAC85_03520</name>
</gene>
<dbReference type="GO" id="GO:0003924">
    <property type="term" value="F:GTPase activity"/>
    <property type="evidence" value="ECO:0007669"/>
    <property type="project" value="TreeGrafter"/>
</dbReference>
<dbReference type="SUPFAM" id="SSF52540">
    <property type="entry name" value="P-loop containing nucleoside triphosphate hydrolases"/>
    <property type="match status" value="1"/>
</dbReference>
<evidence type="ECO:0000256" key="3">
    <source>
        <dbReference type="ARBA" id="ARBA00023134"/>
    </source>
</evidence>
<dbReference type="FunFam" id="3.40.50.300:FF:000590">
    <property type="entry name" value="Ribosome biogenesis GTPase A"/>
    <property type="match status" value="1"/>
</dbReference>
<reference evidence="7" key="1">
    <citation type="submission" date="2020-10" db="EMBL/GenBank/DDBJ databases">
        <authorList>
            <person name="Gilroy R."/>
        </authorList>
    </citation>
    <scope>NUCLEOTIDE SEQUENCE</scope>
    <source>
        <strain evidence="7">CHK165-10780</strain>
    </source>
</reference>
<dbReference type="AlphaFoldDB" id="A0A9D0YZ60"/>
<dbReference type="GO" id="GO:0005737">
    <property type="term" value="C:cytoplasm"/>
    <property type="evidence" value="ECO:0007669"/>
    <property type="project" value="UniProtKB-SubCell"/>
</dbReference>
<evidence type="ECO:0000313" key="7">
    <source>
        <dbReference type="EMBL" id="HIQ64787.1"/>
    </source>
</evidence>
<evidence type="ECO:0000259" key="6">
    <source>
        <dbReference type="PROSITE" id="PS51721"/>
    </source>
</evidence>
<comment type="function">
    <text evidence="4">Required for a late step of 50S ribosomal subunit assembly. Has GTPase activity.</text>
</comment>
<dbReference type="InterPro" id="IPR006073">
    <property type="entry name" value="GTP-bd"/>
</dbReference>
<evidence type="ECO:0000256" key="5">
    <source>
        <dbReference type="PIRSR" id="PIRSR006230-1"/>
    </source>
</evidence>
<dbReference type="Gene3D" id="3.40.50.300">
    <property type="entry name" value="P-loop containing nucleotide triphosphate hydrolases"/>
    <property type="match status" value="1"/>
</dbReference>
<dbReference type="InterPro" id="IPR030378">
    <property type="entry name" value="G_CP_dom"/>
</dbReference>
<dbReference type="PANTHER" id="PTHR45782:SF4">
    <property type="entry name" value="MITOCHONDRIAL RIBOSOME-ASSOCIATED GTPASE 1"/>
    <property type="match status" value="1"/>
</dbReference>
<comment type="similarity">
    <text evidence="4">Belongs to the TRAFAC class YlqF/YawG GTPase family. MTG1 subfamily.</text>
</comment>
<proteinExistence type="inferred from homology"/>